<evidence type="ECO:0000256" key="1">
    <source>
        <dbReference type="ARBA" id="ARBA00004141"/>
    </source>
</evidence>
<comment type="caution">
    <text evidence="10">The sequence shown here is derived from an EMBL/GenBank/DDBJ whole genome shotgun (WGS) entry which is preliminary data.</text>
</comment>
<dbReference type="InterPro" id="IPR029020">
    <property type="entry name" value="Ammonium/urea_transptr"/>
</dbReference>
<dbReference type="GO" id="GO:0008519">
    <property type="term" value="F:ammonium channel activity"/>
    <property type="evidence" value="ECO:0007669"/>
    <property type="project" value="InterPro"/>
</dbReference>
<feature type="transmembrane region" description="Helical" evidence="8">
    <location>
        <begin position="283"/>
        <end position="300"/>
    </location>
</feature>
<feature type="transmembrane region" description="Helical" evidence="8">
    <location>
        <begin position="255"/>
        <end position="277"/>
    </location>
</feature>
<sequence>MNASAILYGNNAWLMTSTGLVYMMTPALACFYGGLVENKNFLNQLFLSVVCMAIIPAQWCLFGYSFAFGPGNSVFGSFQYAVLSPMAMVNRNGENIDKSNVSSVTSLAFVAFQCSFATITPALISGAVVGRMKLIPYMIFIFAWTTVCYDPLARWVSFNGGWLHKMGVMDFSGGLIVHLSSGISGLVAAIILGSRVQFDPDAVNIGQTNLAFTMLGTGLLWVGWMGFTGGAAFAANGIAALAIVNTNIGAASSMIIWIILDIINASVVGLVVVTPAAGFIQPSYALLMGFIGGLIVYSFLA</sequence>
<dbReference type="PANTHER" id="PTHR43029:SF10">
    <property type="entry name" value="AMMONIUM TRANSPORTER MEP2"/>
    <property type="match status" value="1"/>
</dbReference>
<dbReference type="AlphaFoldDB" id="A0A8S3F899"/>
<evidence type="ECO:0000256" key="3">
    <source>
        <dbReference type="ARBA" id="ARBA00022448"/>
    </source>
</evidence>
<comment type="subcellular location">
    <subcellularLocation>
        <location evidence="1">Membrane</location>
        <topology evidence="1">Multi-pass membrane protein</topology>
    </subcellularLocation>
</comment>
<keyword evidence="3" id="KW-0813">Transport</keyword>
<keyword evidence="5 8" id="KW-1133">Transmembrane helix</keyword>
<dbReference type="InterPro" id="IPR001905">
    <property type="entry name" value="Ammonium_transpt"/>
</dbReference>
<dbReference type="Pfam" id="PF00909">
    <property type="entry name" value="Ammonium_transp"/>
    <property type="match status" value="1"/>
</dbReference>
<keyword evidence="7" id="KW-0924">Ammonia transport</keyword>
<feature type="non-terminal residue" evidence="10">
    <location>
        <position position="1"/>
    </location>
</feature>
<dbReference type="Proteomes" id="UP000681720">
    <property type="component" value="Unassembled WGS sequence"/>
</dbReference>
<feature type="transmembrane region" description="Helical" evidence="8">
    <location>
        <begin position="12"/>
        <end position="33"/>
    </location>
</feature>
<keyword evidence="6 8" id="KW-0472">Membrane</keyword>
<feature type="transmembrane region" description="Helical" evidence="8">
    <location>
        <begin position="101"/>
        <end position="128"/>
    </location>
</feature>
<protein>
    <recommendedName>
        <fullName evidence="9">Ammonium transporter AmtB-like domain-containing protein</fullName>
    </recommendedName>
</protein>
<evidence type="ECO:0000259" key="9">
    <source>
        <dbReference type="Pfam" id="PF00909"/>
    </source>
</evidence>
<evidence type="ECO:0000256" key="5">
    <source>
        <dbReference type="ARBA" id="ARBA00022989"/>
    </source>
</evidence>
<feature type="transmembrane region" description="Helical" evidence="8">
    <location>
        <begin position="218"/>
        <end position="243"/>
    </location>
</feature>
<dbReference type="GO" id="GO:0005886">
    <property type="term" value="C:plasma membrane"/>
    <property type="evidence" value="ECO:0007669"/>
    <property type="project" value="TreeGrafter"/>
</dbReference>
<dbReference type="InterPro" id="IPR018047">
    <property type="entry name" value="Ammonium_transpt_CS"/>
</dbReference>
<dbReference type="InterPro" id="IPR024041">
    <property type="entry name" value="NH4_transpt_AmtB-like_dom"/>
</dbReference>
<dbReference type="SUPFAM" id="SSF111352">
    <property type="entry name" value="Ammonium transporter"/>
    <property type="match status" value="1"/>
</dbReference>
<feature type="domain" description="Ammonium transporter AmtB-like" evidence="9">
    <location>
        <begin position="12"/>
        <end position="297"/>
    </location>
</feature>
<feature type="transmembrane region" description="Helical" evidence="8">
    <location>
        <begin position="173"/>
        <end position="198"/>
    </location>
</feature>
<dbReference type="PROSITE" id="PS01219">
    <property type="entry name" value="AMMONIUM_TRANSP"/>
    <property type="match status" value="1"/>
</dbReference>
<comment type="similarity">
    <text evidence="2">Belongs to the ammonia transporter channel (TC 1.A.11.2) family.</text>
</comment>
<evidence type="ECO:0000256" key="4">
    <source>
        <dbReference type="ARBA" id="ARBA00022692"/>
    </source>
</evidence>
<evidence type="ECO:0000256" key="2">
    <source>
        <dbReference type="ARBA" id="ARBA00005887"/>
    </source>
</evidence>
<name>A0A8S3F899_9BILA</name>
<dbReference type="PANTHER" id="PTHR43029">
    <property type="entry name" value="AMMONIUM TRANSPORTER MEP2"/>
    <property type="match status" value="1"/>
</dbReference>
<dbReference type="EMBL" id="CAJOBJ010259579">
    <property type="protein sequence ID" value="CAF5109636.1"/>
    <property type="molecule type" value="Genomic_DNA"/>
</dbReference>
<evidence type="ECO:0000256" key="6">
    <source>
        <dbReference type="ARBA" id="ARBA00023136"/>
    </source>
</evidence>
<reference evidence="10" key="1">
    <citation type="submission" date="2021-02" db="EMBL/GenBank/DDBJ databases">
        <authorList>
            <person name="Nowell W R."/>
        </authorList>
    </citation>
    <scope>NUCLEOTIDE SEQUENCE</scope>
</reference>
<keyword evidence="4 8" id="KW-0812">Transmembrane</keyword>
<evidence type="ECO:0000256" key="8">
    <source>
        <dbReference type="SAM" id="Phobius"/>
    </source>
</evidence>
<accession>A0A8S3F899</accession>
<organism evidence="10 11">
    <name type="scientific">Rotaria magnacalcarata</name>
    <dbReference type="NCBI Taxonomy" id="392030"/>
    <lineage>
        <taxon>Eukaryota</taxon>
        <taxon>Metazoa</taxon>
        <taxon>Spiralia</taxon>
        <taxon>Gnathifera</taxon>
        <taxon>Rotifera</taxon>
        <taxon>Eurotatoria</taxon>
        <taxon>Bdelloidea</taxon>
        <taxon>Philodinida</taxon>
        <taxon>Philodinidae</taxon>
        <taxon>Rotaria</taxon>
    </lineage>
</organism>
<evidence type="ECO:0000313" key="11">
    <source>
        <dbReference type="Proteomes" id="UP000681720"/>
    </source>
</evidence>
<evidence type="ECO:0000256" key="7">
    <source>
        <dbReference type="ARBA" id="ARBA00023177"/>
    </source>
</evidence>
<proteinExistence type="inferred from homology"/>
<gene>
    <name evidence="10" type="ORF">GIL414_LOCUS63106</name>
</gene>
<feature type="transmembrane region" description="Helical" evidence="8">
    <location>
        <begin position="45"/>
        <end position="67"/>
    </location>
</feature>
<dbReference type="Gene3D" id="1.10.3430.10">
    <property type="entry name" value="Ammonium transporter AmtB like domains"/>
    <property type="match status" value="1"/>
</dbReference>
<evidence type="ECO:0000313" key="10">
    <source>
        <dbReference type="EMBL" id="CAF5109636.1"/>
    </source>
</evidence>
<feature type="transmembrane region" description="Helical" evidence="8">
    <location>
        <begin position="134"/>
        <end position="152"/>
    </location>
</feature>